<evidence type="ECO:0000256" key="1">
    <source>
        <dbReference type="ARBA" id="ARBA00022786"/>
    </source>
</evidence>
<dbReference type="GO" id="GO:0005634">
    <property type="term" value="C:nucleus"/>
    <property type="evidence" value="ECO:0007669"/>
    <property type="project" value="TreeGrafter"/>
</dbReference>
<evidence type="ECO:0000313" key="6">
    <source>
        <dbReference type="EMBL" id="KAG5683617.1"/>
    </source>
</evidence>
<dbReference type="GO" id="GO:0008582">
    <property type="term" value="P:regulation of synaptic assembly at neuromuscular junction"/>
    <property type="evidence" value="ECO:0007669"/>
    <property type="project" value="TreeGrafter"/>
</dbReference>
<dbReference type="InterPro" id="IPR038648">
    <property type="entry name" value="PHR_sf"/>
</dbReference>
<dbReference type="Pfam" id="PF08005">
    <property type="entry name" value="PHR"/>
    <property type="match status" value="2"/>
</dbReference>
<keyword evidence="7" id="KW-1185">Reference proteome</keyword>
<dbReference type="Gene3D" id="2.60.120.820">
    <property type="entry name" value="PHR domain"/>
    <property type="match status" value="2"/>
</dbReference>
<keyword evidence="3" id="KW-0175">Coiled coil</keyword>
<dbReference type="Gene3D" id="2.130.10.30">
    <property type="entry name" value="Regulator of chromosome condensation 1/beta-lactamase-inhibitor protein II"/>
    <property type="match status" value="2"/>
</dbReference>
<dbReference type="Pfam" id="PF00415">
    <property type="entry name" value="RCC1"/>
    <property type="match status" value="1"/>
</dbReference>
<comment type="caution">
    <text evidence="6">The sequence shown here is derived from an EMBL/GenBank/DDBJ whole genome shotgun (WGS) entry which is preliminary data.</text>
</comment>
<evidence type="ECO:0000256" key="2">
    <source>
        <dbReference type="PROSITE-ProRule" id="PRU00235"/>
    </source>
</evidence>
<feature type="repeat" description="RCC1" evidence="2">
    <location>
        <begin position="824"/>
        <end position="873"/>
    </location>
</feature>
<dbReference type="InterPro" id="IPR012983">
    <property type="entry name" value="PHR"/>
</dbReference>
<name>A0A9J6CN09_POLVA</name>
<accession>A0A9J6CN09</accession>
<dbReference type="PROSITE" id="PS00626">
    <property type="entry name" value="RCC1_2"/>
    <property type="match status" value="1"/>
</dbReference>
<feature type="coiled-coil region" evidence="3">
    <location>
        <begin position="72"/>
        <end position="99"/>
    </location>
</feature>
<dbReference type="InterPro" id="IPR000408">
    <property type="entry name" value="Reg_chr_condens"/>
</dbReference>
<gene>
    <name evidence="6" type="ORF">PVAND_012890</name>
</gene>
<evidence type="ECO:0000313" key="7">
    <source>
        <dbReference type="Proteomes" id="UP001107558"/>
    </source>
</evidence>
<dbReference type="GO" id="GO:0007411">
    <property type="term" value="P:axon guidance"/>
    <property type="evidence" value="ECO:0007669"/>
    <property type="project" value="TreeGrafter"/>
</dbReference>
<feature type="compositionally biased region" description="Polar residues" evidence="4">
    <location>
        <begin position="2062"/>
        <end position="2081"/>
    </location>
</feature>
<dbReference type="PROSITE" id="PS50012">
    <property type="entry name" value="RCC1_3"/>
    <property type="match status" value="1"/>
</dbReference>
<keyword evidence="1" id="KW-0833">Ubl conjugation pathway</keyword>
<dbReference type="Proteomes" id="UP001107558">
    <property type="component" value="Chromosome 1"/>
</dbReference>
<proteinExistence type="predicted"/>
<evidence type="ECO:0000256" key="4">
    <source>
        <dbReference type="SAM" id="MobiDB-lite"/>
    </source>
</evidence>
<dbReference type="PANTHER" id="PTHR45943">
    <property type="entry name" value="E3 UBIQUITIN-PROTEIN LIGASE MYCBP2"/>
    <property type="match status" value="1"/>
</dbReference>
<dbReference type="Pfam" id="PF13540">
    <property type="entry name" value="RCC1_2"/>
    <property type="match status" value="1"/>
</dbReference>
<sequence length="2401" mass="267976">MLNEDLFVDFYSMFIHSYDNSKKNKEKGKDKGKISSESHEESGIASPIAFEISSNASKFAAYSAIRSLVLEHETKYNTLSKLENKLKSIEHQTSRSKSEDDGSECKIIDALIRNEAKISVPYIVSAGIQTLFDIISETKHQHPVICSKALSSLFDIFQGHDPESFKSEPDALFQSLYDLLLDLATFNGASPQKSADYNDEKKNWSAISCSVLLALCVARGDTGKIIKAIASILMSSNPVNQSIKLPEILIKLQKSVECAALGRPERPSFFEYGIPQESLIDEFHIKNITVDVSTSSSIASDGKFLYILHGKSLYKVGSGYNSTTKGLIYKMNKDFTKDKRGWIGYCHDKLYYKKMSKRNVENFVVIDRDSLTFQSPLQLSSKTLKKDAVNYTLYSDGETINAISAVKDDNFVIKEIISSNDFSFDLTLNLAKRSFRTYGYTPFEEEILNNAQLQKIQSSYNCFVPALPDDSEISGIVSGKEFGLVMTSNNKVYYFGKGASLGLKSLIKSPSLKLSELTISKVSKIIQTSLGHDGLHTLLLSDDGSVFFAGTVRRGEDGEISKRRLLKPTKPKRISRLDNHFIVHVSSNNGTSAFVTKTGKLIMFGKDTSFCDSHGVVQQLQDQHIIKVALGKAHTIALNSKGQIFSFGVNNKGQCGRTFTSKDRVANEEFFSLKSEKINPQSHFLCDIDEHEIVEEQCKICKICYECTGYNKMCAAATKIAMKSRIPGSNCFCGHGNSGCVKCGACSTCISKQENDINNEHVGSPEKQKKLKKEVKINIDEYNFPNESERVAPLPPSRVQIPSNSPIIQIACGLHHTVVLTSTGEVFTFGSNQYGQLGTGDLQPTTTPVQVKIPCMASQVAAGSNHTVILSSKGIVYTFGNYQKGQLGRLPTDVNITAANQQSQPQSMSGSFKNDPFMNLNDYQSSDNASNIMAQRQRFLWNCIPASITSIGPNFRKKACWISASGDQTFIKIDESLVNANSLTKISVAADKNTIIFISNNEGVPGCITINKQDGKCKTHVNNQYVFNNYYYEENYDDMSGECSSMSDKSLRDSGDFHQFSSSTSSSPSSSTVTAISNTIFTIDPLYDVLWCFDVMNKKILCFNILLSKVIGNASAIFKSDMTLPNKNVMNITRVHACLNVLACLDTLACAQNSLDTCFDFDSKSRVIAPKVSTIEPLKEVKETKKICRFEMMGSGWGYFGHSVEAMRFMCDTDILMDGIGMYGGRGEYSCKIKIFDLGVDGGGFEKDGTVIFELDDVPYYCPARTIHNITFPKPVNVVAGKWYLIWVKVSGPSSDCGSNGQNIVVGDDQVVFTFKSSKKSNNGTDINSGQIPSILYRVVTHDRKISDASTKNEVVCKISKQFINTISPESFESLVKLLSWSWSQFKGKINEIEKISSIDEPLLNRYVYTCQVCLRLLKKYINEIYPSESFKFNENEKSIVSRSCQPPAEVIKSNPLPQSSTSIMSEMSLQHVMRKSNVEKIQLAESIGNVRALLIQILCDDLSNVYGSKTSTLVYNIMDECNNTFVSCFNAFYPTSYLKWDCLCDLLSQMDKGVLHSRLLSGVLAGLCDPTVNLKSTFSIMSPYTEQKIITSPSDNSGFPILQTSDNYHYPILVEQMMYRMQKEKSNPVYATWNFKEILTRLLDIISRPIKIKIEGIYSNIKLDSLSNEYIRKTSNYNLISNCCFLLSKILAEIVYQSCTADTDTTIISPYALQSTGVRFKKCDYSKTWNTGHFASDAICFTVDRSGIVLAGCCVYYGSGNYEYQLELLHDTLDSKSQMQHKWETLETAYGTFDQENVHRNMVQLKFERPVPLRENVCYAIRFCSQGARTCSGDAGYSHVRGPCGTIFRFYPCDLSFNGTTPIRGQIPCLLYYSVPLSYQTSKLKNNKEIFARDIALEFSSDIVHRSRELLILARNAFLYALSSSSDKSSSNSSNTAQAFDSEHNITPIEEHFDVSWMNPVPPAITTTPASIKTPSFVPYYTSNTSSTATTTKETNINSATKDITKRIETFSRGLIETLKLDKKFDRGSLDCVEVDSAAEITPNDFLDEGTSSKKNRNDLNDSQSQFNGNTKKSTNQLTKSDSEDSIGERERLSEMFTTEESSLFHTLLPLTVAHISRLICSDPKVSVEILNLVKMILPHVSSWNQISNKNISSPSHNVIEKSALNYELCTTSNYYAVLESDHPYKGTSIYSYKVEFPSSVKWMSLEFDPQCGTAQPEDCLKILIPTNLDIVMNNKNNDEKGKVKVQKNFTANDKENAVLCEQQILIKKFNTESGWSTNAIIVPGNEIMLSLETASNYLADHKLNRYGFKCILIGYENIDVTKTFNNSLINLESEFTYLGGMCSANLMRKDLIFSDEKTDDFWATENTLKKHSVLLSKGLSIQNETLTMNNILEYDISIE</sequence>
<dbReference type="GO" id="GO:0061630">
    <property type="term" value="F:ubiquitin protein ligase activity"/>
    <property type="evidence" value="ECO:0007669"/>
    <property type="project" value="TreeGrafter"/>
</dbReference>
<dbReference type="GO" id="GO:0005886">
    <property type="term" value="C:plasma membrane"/>
    <property type="evidence" value="ECO:0007669"/>
    <property type="project" value="TreeGrafter"/>
</dbReference>
<dbReference type="OrthoDB" id="6050183at2759"/>
<dbReference type="InterPro" id="IPR009091">
    <property type="entry name" value="RCC1/BLIP-II"/>
</dbReference>
<dbReference type="PANTHER" id="PTHR45943:SF1">
    <property type="entry name" value="E3 UBIQUITIN-PROTEIN LIGASE MYCBP2"/>
    <property type="match status" value="1"/>
</dbReference>
<evidence type="ECO:0000256" key="3">
    <source>
        <dbReference type="SAM" id="Coils"/>
    </source>
</evidence>
<feature type="domain" description="PHR" evidence="5">
    <location>
        <begin position="1188"/>
        <end position="1338"/>
    </location>
</feature>
<organism evidence="6 7">
    <name type="scientific">Polypedilum vanderplanki</name>
    <name type="common">Sleeping chironomid midge</name>
    <dbReference type="NCBI Taxonomy" id="319348"/>
    <lineage>
        <taxon>Eukaryota</taxon>
        <taxon>Metazoa</taxon>
        <taxon>Ecdysozoa</taxon>
        <taxon>Arthropoda</taxon>
        <taxon>Hexapoda</taxon>
        <taxon>Insecta</taxon>
        <taxon>Pterygota</taxon>
        <taxon>Neoptera</taxon>
        <taxon>Endopterygota</taxon>
        <taxon>Diptera</taxon>
        <taxon>Nematocera</taxon>
        <taxon>Chironomoidea</taxon>
        <taxon>Chironomidae</taxon>
        <taxon>Chironominae</taxon>
        <taxon>Polypedilum</taxon>
        <taxon>Polypedilum</taxon>
    </lineage>
</organism>
<feature type="domain" description="PHR" evidence="5">
    <location>
        <begin position="1720"/>
        <end position="1874"/>
    </location>
</feature>
<protein>
    <recommendedName>
        <fullName evidence="5">PHR domain-containing protein</fullName>
    </recommendedName>
</protein>
<evidence type="ECO:0000259" key="5">
    <source>
        <dbReference type="Pfam" id="PF08005"/>
    </source>
</evidence>
<feature type="region of interest" description="Disordered" evidence="4">
    <location>
        <begin position="2045"/>
        <end position="2090"/>
    </location>
</feature>
<dbReference type="SUPFAM" id="SSF50985">
    <property type="entry name" value="RCC1/BLIP-II"/>
    <property type="match status" value="1"/>
</dbReference>
<dbReference type="EMBL" id="JADBJN010000001">
    <property type="protein sequence ID" value="KAG5683617.1"/>
    <property type="molecule type" value="Genomic_DNA"/>
</dbReference>
<dbReference type="PRINTS" id="PR00633">
    <property type="entry name" value="RCCNDNSATION"/>
</dbReference>
<reference evidence="6" key="1">
    <citation type="submission" date="2021-03" db="EMBL/GenBank/DDBJ databases">
        <title>Chromosome level genome of the anhydrobiotic midge Polypedilum vanderplanki.</title>
        <authorList>
            <person name="Yoshida Y."/>
            <person name="Kikawada T."/>
            <person name="Gusev O."/>
        </authorList>
    </citation>
    <scope>NUCLEOTIDE SEQUENCE</scope>
    <source>
        <strain evidence="6">NIAS01</strain>
        <tissue evidence="6">Whole body or cell culture</tissue>
    </source>
</reference>